<dbReference type="AlphaFoldDB" id="A0A972J8B1"/>
<name>A0A972J8B1_9RHOO</name>
<dbReference type="Gene3D" id="1.20.120.1510">
    <property type="match status" value="1"/>
</dbReference>
<evidence type="ECO:0000259" key="8">
    <source>
        <dbReference type="Pfam" id="PF03710"/>
    </source>
</evidence>
<keyword evidence="11" id="KW-1185">Reference proteome</keyword>
<comment type="catalytic activity">
    <reaction evidence="7">
        <text>[glutamine synthetase]-O(4)-(5'-adenylyl)-L-tyrosine + phosphate = [glutamine synthetase]-L-tyrosine + ADP</text>
        <dbReference type="Rhea" id="RHEA:43716"/>
        <dbReference type="Rhea" id="RHEA-COMP:10660"/>
        <dbReference type="Rhea" id="RHEA-COMP:10661"/>
        <dbReference type="ChEBI" id="CHEBI:43474"/>
        <dbReference type="ChEBI" id="CHEBI:46858"/>
        <dbReference type="ChEBI" id="CHEBI:83624"/>
        <dbReference type="ChEBI" id="CHEBI:456216"/>
        <dbReference type="EC" id="2.7.7.89"/>
    </reaction>
</comment>
<dbReference type="InterPro" id="IPR013546">
    <property type="entry name" value="PII_UdlTrfase/GS_AdlTrfase"/>
</dbReference>
<keyword evidence="2 7" id="KW-0548">Nucleotidyltransferase</keyword>
<dbReference type="GO" id="GO:0008882">
    <property type="term" value="F:[glutamate-ammonia-ligase] adenylyltransferase activity"/>
    <property type="evidence" value="ECO:0007669"/>
    <property type="project" value="UniProtKB-UniRule"/>
</dbReference>
<dbReference type="PANTHER" id="PTHR30621:SF0">
    <property type="entry name" value="BIFUNCTIONAL GLUTAMINE SYNTHETASE ADENYLYLTRANSFERASE_ADENYLYL-REMOVING ENZYME"/>
    <property type="match status" value="1"/>
</dbReference>
<feature type="domain" description="Glutamate-ammonia ligase adenylyltransferase repeated" evidence="8">
    <location>
        <begin position="520"/>
        <end position="754"/>
    </location>
</feature>
<dbReference type="FunFam" id="3.30.460.10:FF:000009">
    <property type="entry name" value="Bifunctional glutamine synthetase adenylyltransferase/adenylyl-removing enzyme"/>
    <property type="match status" value="1"/>
</dbReference>
<evidence type="ECO:0000313" key="11">
    <source>
        <dbReference type="Proteomes" id="UP000599523"/>
    </source>
</evidence>
<evidence type="ECO:0000256" key="1">
    <source>
        <dbReference type="ARBA" id="ARBA00022679"/>
    </source>
</evidence>
<dbReference type="GO" id="GO:0000820">
    <property type="term" value="P:regulation of glutamine family amino acid metabolic process"/>
    <property type="evidence" value="ECO:0007669"/>
    <property type="project" value="UniProtKB-UniRule"/>
</dbReference>
<dbReference type="Pfam" id="PF03710">
    <property type="entry name" value="GlnE"/>
    <property type="match status" value="2"/>
</dbReference>
<dbReference type="CDD" id="cd05401">
    <property type="entry name" value="NT_GlnE_GlnD_like"/>
    <property type="match status" value="2"/>
</dbReference>
<protein>
    <recommendedName>
        <fullName evidence="7">Bifunctional glutamine synthetase adenylyltransferase/adenylyl-removing enzyme</fullName>
    </recommendedName>
    <alternativeName>
        <fullName evidence="7">ATP:glutamine synthetase adenylyltransferase</fullName>
    </alternativeName>
    <alternativeName>
        <fullName evidence="7">ATase</fullName>
    </alternativeName>
    <domain>
        <recommendedName>
            <fullName evidence="7">Glutamine synthetase adenylyl-L-tyrosine phosphorylase</fullName>
            <ecNumber evidence="7">2.7.7.89</ecNumber>
        </recommendedName>
        <alternativeName>
            <fullName evidence="7">Adenylyl removase</fullName>
            <shortName evidence="7">AR</shortName>
            <shortName evidence="7">AT-N</shortName>
        </alternativeName>
    </domain>
    <domain>
        <recommendedName>
            <fullName evidence="7">Glutamine synthetase adenylyl transferase</fullName>
            <ecNumber evidence="7">2.7.7.42</ecNumber>
        </recommendedName>
        <alternativeName>
            <fullName evidence="7">Adenylyl transferase</fullName>
            <shortName evidence="7">AT</shortName>
            <shortName evidence="7">AT-C</shortName>
        </alternativeName>
    </domain>
</protein>
<keyword evidence="1 7" id="KW-0808">Transferase</keyword>
<dbReference type="PANTHER" id="PTHR30621">
    <property type="entry name" value="GLUTAMINE SYNTHETASE ADENYLYLTRANSFERASE"/>
    <property type="match status" value="1"/>
</dbReference>
<accession>A0A972J8B1</accession>
<proteinExistence type="inferred from homology"/>
<comment type="similarity">
    <text evidence="7">Belongs to the GlnE family.</text>
</comment>
<evidence type="ECO:0000256" key="5">
    <source>
        <dbReference type="ARBA" id="ARBA00022842"/>
    </source>
</evidence>
<organism evidence="10 11">
    <name type="scientific">Azoarcus taiwanensis</name>
    <dbReference type="NCBI Taxonomy" id="666964"/>
    <lineage>
        <taxon>Bacteria</taxon>
        <taxon>Pseudomonadati</taxon>
        <taxon>Pseudomonadota</taxon>
        <taxon>Betaproteobacteria</taxon>
        <taxon>Rhodocyclales</taxon>
        <taxon>Zoogloeaceae</taxon>
        <taxon>Azoarcus</taxon>
    </lineage>
</organism>
<evidence type="ECO:0000259" key="9">
    <source>
        <dbReference type="Pfam" id="PF08335"/>
    </source>
</evidence>
<feature type="region of interest" description="Adenylyl transferase" evidence="7">
    <location>
        <begin position="422"/>
        <end position="910"/>
    </location>
</feature>
<dbReference type="GO" id="GO:0000287">
    <property type="term" value="F:magnesium ion binding"/>
    <property type="evidence" value="ECO:0007669"/>
    <property type="project" value="UniProtKB-UniRule"/>
</dbReference>
<dbReference type="RefSeq" id="WP_168986173.1">
    <property type="nucleotide sequence ID" value="NZ_CAWPHM010000111.1"/>
</dbReference>
<comment type="catalytic activity">
    <reaction evidence="7">
        <text>[glutamine synthetase]-L-tyrosine + ATP = [glutamine synthetase]-O(4)-(5'-adenylyl)-L-tyrosine + diphosphate</text>
        <dbReference type="Rhea" id="RHEA:18589"/>
        <dbReference type="Rhea" id="RHEA-COMP:10660"/>
        <dbReference type="Rhea" id="RHEA-COMP:10661"/>
        <dbReference type="ChEBI" id="CHEBI:30616"/>
        <dbReference type="ChEBI" id="CHEBI:33019"/>
        <dbReference type="ChEBI" id="CHEBI:46858"/>
        <dbReference type="ChEBI" id="CHEBI:83624"/>
        <dbReference type="EC" id="2.7.7.42"/>
    </reaction>
</comment>
<dbReference type="EC" id="2.7.7.89" evidence="7"/>
<feature type="domain" description="Glutamate-ammonia ligase adenylyltransferase repeated" evidence="8">
    <location>
        <begin position="14"/>
        <end position="244"/>
    </location>
</feature>
<sequence length="910" mass="103577">MSFDSQQLPHGISNAASFSRYLARMLQSRPWLAERLRESITEPLDADTMRNWLTGQAPDEAGLPAALRRLRIWVMCHLITRDINGNADLAEVTETMTVLAETCIRAAHDSARNALVRRHGEPLSRTGWIQELLIIGMGKLGGRELNVSSDIDLIFVYPEDGDTGGDKVISNFEFFERLGKRIIKTLSEVTEEGQVFRVDMRLRPNGDSGPLVCSFDMLENYFITQGREWERYAWIKARVLDGERFRELESVARPFVFRKYLDFGAINAMRDLHAQIRREVTRRDRADNVKLGPGGIREIEFIAQVFQLIRGGRDPGLQIRPTLKVLGELAQRGILAPDTVAELSEAYVFLRNLEHRLQYLDDAQTHDLPAEESDRKLIAQAAGFDSFDALHQQLEVWRSVVSRHFDDVFSDPSEEAHKLDRVWSTSDSPDDVDPILAELGYDDPQAVSRRLGAIHSSSRYQQLPNHIRSRLDALMPRVVEAAAATQSPDQTLFRCLELMETISRRGAYLALLQQYPQALKRVADLMGASSWAAQYLTRHPILLDELLDDRNLETEPDWPRLRAELSAALDAEEPDMERQMDMMREQHHAQVFRLLTQDIAGKLTVERLADHLSALADLILELTVPLVWRKIKKAHRDTPAFAVIAYGKLGGKELGYASDLDIIFLFDDDAPEAMEVYSRLAQRINTWLSTQTAAGTLFETDLRLRPNGDAGLLVTSLEAFRKYQLEAAWVWEHQALTRARFAAGDPRIGEGFERIRCEILRQKRDPARLREEVLAMRRRMRDAHAGKSELFALKHDHGGLIDVEFLIQYLVLWHSHQHQALTENLGNIALLRIAGELGLIPSELALQCGDAYRLLRRLQHRQRLNGQPSRVAVEQVETARAPVMQLWRFVFGTTEADPYADTEPARLQQS</sequence>
<dbReference type="EC" id="2.7.7.42" evidence="7"/>
<dbReference type="InterPro" id="IPR043519">
    <property type="entry name" value="NT_sf"/>
</dbReference>
<reference evidence="10" key="1">
    <citation type="submission" date="2019-12" db="EMBL/GenBank/DDBJ databases">
        <title>Comparative genomics gives insights into the taxonomy of the Azoarcus-Aromatoleum group and reveals separate origins of nif in the plant-associated Azoarcus and non-plant-associated Aromatoleum sub-groups.</title>
        <authorList>
            <person name="Lafos M."/>
            <person name="Maluk M."/>
            <person name="Batista M."/>
            <person name="Junghare M."/>
            <person name="Carmona M."/>
            <person name="Faoro H."/>
            <person name="Cruz L.M."/>
            <person name="Battistoni F."/>
            <person name="De Souza E."/>
            <person name="Pedrosa F."/>
            <person name="Chen W.-M."/>
            <person name="Poole P.S."/>
            <person name="Dixon R.A."/>
            <person name="James E.K."/>
        </authorList>
    </citation>
    <scope>NUCLEOTIDE SEQUENCE</scope>
    <source>
        <strain evidence="10">NSC3</strain>
    </source>
</reference>
<keyword evidence="10" id="KW-0436">Ligase</keyword>
<dbReference type="Gene3D" id="1.20.120.330">
    <property type="entry name" value="Nucleotidyltransferases domain 2"/>
    <property type="match status" value="2"/>
</dbReference>
<dbReference type="GO" id="GO:0047388">
    <property type="term" value="F:[glutamine synthetase]-adenylyl-L-tyrosine phosphorylase activity"/>
    <property type="evidence" value="ECO:0007669"/>
    <property type="project" value="UniProtKB-EC"/>
</dbReference>
<keyword evidence="4 7" id="KW-0067">ATP-binding</keyword>
<keyword evidence="5 7" id="KW-0460">Magnesium</keyword>
<feature type="region of interest" description="Adenylyl removase" evidence="7">
    <location>
        <begin position="1"/>
        <end position="413"/>
    </location>
</feature>
<comment type="function">
    <text evidence="7">Involved in the regulation of glutamine synthetase GlnA, a key enzyme in the process to assimilate ammonia. When cellular nitrogen levels are high, the C-terminal adenylyl transferase (AT) inactivates GlnA by covalent transfer of an adenylyl group from ATP to specific tyrosine residue of GlnA, thus reducing its activity. Conversely, when nitrogen levels are low, the N-terminal adenylyl removase (AR) activates GlnA by removing the adenylyl group by phosphorolysis, increasing its activity. The regulatory region of GlnE binds the signal transduction protein PII (GlnB) which indicates the nitrogen status of the cell.</text>
</comment>
<dbReference type="SUPFAM" id="SSF81301">
    <property type="entry name" value="Nucleotidyltransferase"/>
    <property type="match status" value="2"/>
</dbReference>
<evidence type="ECO:0000313" key="10">
    <source>
        <dbReference type="EMBL" id="NMG01375.1"/>
    </source>
</evidence>
<dbReference type="NCBIfam" id="NF008292">
    <property type="entry name" value="PRK11072.1"/>
    <property type="match status" value="1"/>
</dbReference>
<dbReference type="GO" id="GO:0005829">
    <property type="term" value="C:cytosol"/>
    <property type="evidence" value="ECO:0007669"/>
    <property type="project" value="TreeGrafter"/>
</dbReference>
<evidence type="ECO:0000256" key="6">
    <source>
        <dbReference type="ARBA" id="ARBA00023268"/>
    </source>
</evidence>
<dbReference type="GO" id="GO:0016874">
    <property type="term" value="F:ligase activity"/>
    <property type="evidence" value="ECO:0007669"/>
    <property type="project" value="UniProtKB-KW"/>
</dbReference>
<gene>
    <name evidence="7 10" type="primary">glnE</name>
    <name evidence="10" type="ORF">GPA21_00110</name>
</gene>
<evidence type="ECO:0000256" key="4">
    <source>
        <dbReference type="ARBA" id="ARBA00022840"/>
    </source>
</evidence>
<dbReference type="Pfam" id="PF08335">
    <property type="entry name" value="GlnD_UR_UTase"/>
    <property type="match status" value="1"/>
</dbReference>
<dbReference type="Proteomes" id="UP000599523">
    <property type="component" value="Unassembled WGS sequence"/>
</dbReference>
<keyword evidence="6 7" id="KW-0511">Multifunctional enzyme</keyword>
<evidence type="ECO:0000256" key="2">
    <source>
        <dbReference type="ARBA" id="ARBA00022695"/>
    </source>
</evidence>
<feature type="domain" description="PII-uridylyltransferase/Glutamine-synthetase adenylyltransferase" evidence="9">
    <location>
        <begin position="271"/>
        <end position="409"/>
    </location>
</feature>
<comment type="cofactor">
    <cofactor evidence="7">
        <name>Mg(2+)</name>
        <dbReference type="ChEBI" id="CHEBI:18420"/>
    </cofactor>
</comment>
<dbReference type="FunFam" id="1.20.120.330:FF:000005">
    <property type="entry name" value="Bifunctional glutamine synthetase adenylyltransferase/adenylyl-removing enzyme"/>
    <property type="match status" value="1"/>
</dbReference>
<evidence type="ECO:0000256" key="7">
    <source>
        <dbReference type="HAMAP-Rule" id="MF_00802"/>
    </source>
</evidence>
<dbReference type="SUPFAM" id="SSF81593">
    <property type="entry name" value="Nucleotidyltransferase substrate binding subunit/domain"/>
    <property type="match status" value="2"/>
</dbReference>
<dbReference type="GO" id="GO:0005524">
    <property type="term" value="F:ATP binding"/>
    <property type="evidence" value="ECO:0007669"/>
    <property type="project" value="UniProtKB-UniRule"/>
</dbReference>
<comment type="caution">
    <text evidence="10">The sequence shown here is derived from an EMBL/GenBank/DDBJ whole genome shotgun (WGS) entry which is preliminary data.</text>
</comment>
<dbReference type="Gene3D" id="3.30.460.10">
    <property type="entry name" value="Beta Polymerase, domain 2"/>
    <property type="match status" value="2"/>
</dbReference>
<keyword evidence="3 7" id="KW-0547">Nucleotide-binding</keyword>
<dbReference type="InterPro" id="IPR005190">
    <property type="entry name" value="GlnE_rpt_dom"/>
</dbReference>
<dbReference type="HAMAP" id="MF_00802">
    <property type="entry name" value="GlnE"/>
    <property type="match status" value="1"/>
</dbReference>
<dbReference type="InterPro" id="IPR023057">
    <property type="entry name" value="GlnE"/>
</dbReference>
<evidence type="ECO:0000256" key="3">
    <source>
        <dbReference type="ARBA" id="ARBA00022741"/>
    </source>
</evidence>
<dbReference type="EMBL" id="WTVM01000001">
    <property type="protein sequence ID" value="NMG01375.1"/>
    <property type="molecule type" value="Genomic_DNA"/>
</dbReference>